<comment type="subcellular location">
    <subcellularLocation>
        <location evidence="2">Cell membrane</location>
        <topology evidence="2">Multi-pass membrane protein</topology>
    </subcellularLocation>
</comment>
<dbReference type="SUPFAM" id="SSF81342">
    <property type="entry name" value="Transmembrane di-heme cytochromes"/>
    <property type="match status" value="1"/>
</dbReference>
<keyword evidence="11 13" id="KW-0472">Membrane</keyword>
<dbReference type="HOGENOM" id="CLU_095321_4_1_4"/>
<evidence type="ECO:0000256" key="13">
    <source>
        <dbReference type="SAM" id="Phobius"/>
    </source>
</evidence>
<dbReference type="InterPro" id="IPR016174">
    <property type="entry name" value="Di-haem_cyt_TM"/>
</dbReference>
<keyword evidence="3" id="KW-0813">Transport</keyword>
<dbReference type="AlphaFoldDB" id="E7RV22"/>
<feature type="transmembrane region" description="Helical" evidence="13">
    <location>
        <begin position="45"/>
        <end position="64"/>
    </location>
</feature>
<dbReference type="InterPro" id="IPR011577">
    <property type="entry name" value="Cyt_b561_bac/Ni-Hgenase"/>
</dbReference>
<dbReference type="STRING" id="887898.HMPREF0551_0534"/>
<feature type="domain" description="Cytochrome b561 bacterial/Ni-hydrogenase" evidence="14">
    <location>
        <begin position="7"/>
        <end position="177"/>
    </location>
</feature>
<evidence type="ECO:0000256" key="11">
    <source>
        <dbReference type="ARBA" id="ARBA00023136"/>
    </source>
</evidence>
<keyword evidence="16" id="KW-1185">Reference proteome</keyword>
<dbReference type="GO" id="GO:0046872">
    <property type="term" value="F:metal ion binding"/>
    <property type="evidence" value="ECO:0007669"/>
    <property type="project" value="UniProtKB-KW"/>
</dbReference>
<dbReference type="GO" id="GO:0020037">
    <property type="term" value="F:heme binding"/>
    <property type="evidence" value="ECO:0007669"/>
    <property type="project" value="TreeGrafter"/>
</dbReference>
<dbReference type="Pfam" id="PF01292">
    <property type="entry name" value="Ni_hydr_CYTB"/>
    <property type="match status" value="1"/>
</dbReference>
<evidence type="ECO:0000256" key="6">
    <source>
        <dbReference type="ARBA" id="ARBA00022692"/>
    </source>
</evidence>
<keyword evidence="7" id="KW-0479">Metal-binding</keyword>
<comment type="similarity">
    <text evidence="12">Belongs to the cytochrome b561 family.</text>
</comment>
<evidence type="ECO:0000313" key="16">
    <source>
        <dbReference type="Proteomes" id="UP000011021"/>
    </source>
</evidence>
<dbReference type="InterPro" id="IPR052168">
    <property type="entry name" value="Cytochrome_b561_oxidase"/>
</dbReference>
<reference evidence="15 16" key="1">
    <citation type="submission" date="2010-12" db="EMBL/GenBank/DDBJ databases">
        <authorList>
            <person name="Muzny D."/>
            <person name="Qin X."/>
            <person name="Deng J."/>
            <person name="Jiang H."/>
            <person name="Liu Y."/>
            <person name="Qu J."/>
            <person name="Song X.-Z."/>
            <person name="Zhang L."/>
            <person name="Thornton R."/>
            <person name="Coyle M."/>
            <person name="Francisco L."/>
            <person name="Jackson L."/>
            <person name="Javaid M."/>
            <person name="Korchina V."/>
            <person name="Kovar C."/>
            <person name="Mata R."/>
            <person name="Mathew T."/>
            <person name="Ngo R."/>
            <person name="Nguyen L."/>
            <person name="Nguyen N."/>
            <person name="Okwuonu G."/>
            <person name="Ongeri F."/>
            <person name="Pham C."/>
            <person name="Simmons D."/>
            <person name="Wilczek-Boney K."/>
            <person name="Hale W."/>
            <person name="Jakkamsetti A."/>
            <person name="Pham P."/>
            <person name="Ruth R."/>
            <person name="San Lucas F."/>
            <person name="Warren J."/>
            <person name="Zhang J."/>
            <person name="Zhao Z."/>
            <person name="Zhou C."/>
            <person name="Zhu D."/>
            <person name="Lee S."/>
            <person name="Bess C."/>
            <person name="Blankenburg K."/>
            <person name="Forbes L."/>
            <person name="Fu Q."/>
            <person name="Gubbala S."/>
            <person name="Hirani K."/>
            <person name="Jayaseelan J.C."/>
            <person name="Lara F."/>
            <person name="Munidasa M."/>
            <person name="Palculict T."/>
            <person name="Patil S."/>
            <person name="Pu L.-L."/>
            <person name="Saada N."/>
            <person name="Tang L."/>
            <person name="Weissenberger G."/>
            <person name="Zhu Y."/>
            <person name="Hemphill L."/>
            <person name="Shang Y."/>
            <person name="Youmans B."/>
            <person name="Ayvaz T."/>
            <person name="Ross M."/>
            <person name="Santibanez J."/>
            <person name="Aqrawi P."/>
            <person name="Gross S."/>
            <person name="Joshi V."/>
            <person name="Fowler G."/>
            <person name="Nazareth L."/>
            <person name="Reid J."/>
            <person name="Worley K."/>
            <person name="Petrosino J."/>
            <person name="Highlander S."/>
            <person name="Gibbs R."/>
        </authorList>
    </citation>
    <scope>NUCLEOTIDE SEQUENCE [LARGE SCALE GENOMIC DNA]</scope>
    <source>
        <strain evidence="15 16">ATCC 51599</strain>
    </source>
</reference>
<dbReference type="GO" id="GO:0009055">
    <property type="term" value="F:electron transfer activity"/>
    <property type="evidence" value="ECO:0007669"/>
    <property type="project" value="InterPro"/>
</dbReference>
<comment type="cofactor">
    <cofactor evidence="1">
        <name>heme b</name>
        <dbReference type="ChEBI" id="CHEBI:60344"/>
    </cofactor>
</comment>
<keyword evidence="8" id="KW-0249">Electron transport</keyword>
<organism evidence="15 16">
    <name type="scientific">Lautropia mirabilis ATCC 51599</name>
    <dbReference type="NCBI Taxonomy" id="887898"/>
    <lineage>
        <taxon>Bacteria</taxon>
        <taxon>Pseudomonadati</taxon>
        <taxon>Pseudomonadota</taxon>
        <taxon>Betaproteobacteria</taxon>
        <taxon>Burkholderiales</taxon>
        <taxon>Burkholderiaceae</taxon>
        <taxon>Lautropia</taxon>
    </lineage>
</organism>
<evidence type="ECO:0000259" key="14">
    <source>
        <dbReference type="Pfam" id="PF01292"/>
    </source>
</evidence>
<evidence type="ECO:0000256" key="4">
    <source>
        <dbReference type="ARBA" id="ARBA00022475"/>
    </source>
</evidence>
<name>E7RV22_9BURK</name>
<dbReference type="eggNOG" id="COG3038">
    <property type="taxonomic scope" value="Bacteria"/>
</dbReference>
<evidence type="ECO:0000256" key="7">
    <source>
        <dbReference type="ARBA" id="ARBA00022723"/>
    </source>
</evidence>
<accession>E7RV22</accession>
<proteinExistence type="inferred from homology"/>
<sequence length="188" mass="20588">MTDKPARYSSPAIALHWLIALALFGLIGLGFYMTGLPMSPAKLQYFSWHKWAGVTIFLLVLVRLGWRLVSPPPAMPAATSPLMRLAAHLGHLALYVLMLAIPLSGWLMSSAKGFQTVWFGVLPLPDLIGRNLELGKQLSTLHLGLNVALLVMVAGHLLAALVHQHVQKDGTMYRMLPIARLRPSVAID</sequence>
<keyword evidence="10" id="KW-0408">Iron</keyword>
<evidence type="ECO:0000256" key="9">
    <source>
        <dbReference type="ARBA" id="ARBA00022989"/>
    </source>
</evidence>
<comment type="caution">
    <text evidence="15">The sequence shown here is derived from an EMBL/GenBank/DDBJ whole genome shotgun (WGS) entry which is preliminary data.</text>
</comment>
<dbReference type="RefSeq" id="WP_005672560.1">
    <property type="nucleotide sequence ID" value="NZ_CP146288.1"/>
</dbReference>
<feature type="transmembrane region" description="Helical" evidence="13">
    <location>
        <begin position="141"/>
        <end position="162"/>
    </location>
</feature>
<evidence type="ECO:0000256" key="1">
    <source>
        <dbReference type="ARBA" id="ARBA00001970"/>
    </source>
</evidence>
<dbReference type="PANTHER" id="PTHR30529">
    <property type="entry name" value="CYTOCHROME B561"/>
    <property type="match status" value="1"/>
</dbReference>
<dbReference type="EMBL" id="AEQP01000002">
    <property type="protein sequence ID" value="EFV95626.1"/>
    <property type="molecule type" value="Genomic_DNA"/>
</dbReference>
<evidence type="ECO:0000256" key="2">
    <source>
        <dbReference type="ARBA" id="ARBA00004651"/>
    </source>
</evidence>
<keyword evidence="4" id="KW-1003">Cell membrane</keyword>
<dbReference type="Proteomes" id="UP000011021">
    <property type="component" value="Unassembled WGS sequence"/>
</dbReference>
<gene>
    <name evidence="15" type="ORF">HMPREF0551_0534</name>
</gene>
<feature type="transmembrane region" description="Helical" evidence="13">
    <location>
        <begin position="12"/>
        <end position="33"/>
    </location>
</feature>
<evidence type="ECO:0000256" key="12">
    <source>
        <dbReference type="ARBA" id="ARBA00037975"/>
    </source>
</evidence>
<keyword evidence="9 13" id="KW-1133">Transmembrane helix</keyword>
<evidence type="ECO:0000256" key="3">
    <source>
        <dbReference type="ARBA" id="ARBA00022448"/>
    </source>
</evidence>
<feature type="transmembrane region" description="Helical" evidence="13">
    <location>
        <begin position="85"/>
        <end position="108"/>
    </location>
</feature>
<dbReference type="GO" id="GO:0005886">
    <property type="term" value="C:plasma membrane"/>
    <property type="evidence" value="ECO:0007669"/>
    <property type="project" value="UniProtKB-SubCell"/>
</dbReference>
<dbReference type="Gene3D" id="1.20.950.20">
    <property type="entry name" value="Transmembrane di-heme cytochromes, Chain C"/>
    <property type="match status" value="1"/>
</dbReference>
<dbReference type="GO" id="GO:0022904">
    <property type="term" value="P:respiratory electron transport chain"/>
    <property type="evidence" value="ECO:0007669"/>
    <property type="project" value="InterPro"/>
</dbReference>
<dbReference type="PANTHER" id="PTHR30529:SF1">
    <property type="entry name" value="CYTOCHROME B561 HOMOLOG 2"/>
    <property type="match status" value="1"/>
</dbReference>
<evidence type="ECO:0000256" key="5">
    <source>
        <dbReference type="ARBA" id="ARBA00022617"/>
    </source>
</evidence>
<protein>
    <submittedName>
        <fullName evidence="15">Nickel-dependent hydrogenases B-type cytochrome subunit</fullName>
    </submittedName>
</protein>
<keyword evidence="5" id="KW-0349">Heme</keyword>
<keyword evidence="6 13" id="KW-0812">Transmembrane</keyword>
<evidence type="ECO:0000256" key="10">
    <source>
        <dbReference type="ARBA" id="ARBA00023004"/>
    </source>
</evidence>
<evidence type="ECO:0000256" key="8">
    <source>
        <dbReference type="ARBA" id="ARBA00022982"/>
    </source>
</evidence>
<evidence type="ECO:0000313" key="15">
    <source>
        <dbReference type="EMBL" id="EFV95626.1"/>
    </source>
</evidence>